<dbReference type="RefSeq" id="WP_083089730.1">
    <property type="nucleotide sequence ID" value="NZ_AP022583.1"/>
</dbReference>
<dbReference type="Proteomes" id="UP000192374">
    <property type="component" value="Unassembled WGS sequence"/>
</dbReference>
<protein>
    <submittedName>
        <fullName evidence="6">TetR family transcriptional regulator</fullName>
    </submittedName>
</protein>
<organism evidence="6 9">
    <name type="scientific">Mycobacterium noviomagense</name>
    <dbReference type="NCBI Taxonomy" id="459858"/>
    <lineage>
        <taxon>Bacteria</taxon>
        <taxon>Bacillati</taxon>
        <taxon>Actinomycetota</taxon>
        <taxon>Actinomycetes</taxon>
        <taxon>Mycobacteriales</taxon>
        <taxon>Mycobacteriaceae</taxon>
        <taxon>Mycobacterium</taxon>
    </lineage>
</organism>
<reference evidence="7 8" key="1">
    <citation type="submission" date="2017-02" db="EMBL/GenBank/DDBJ databases">
        <title>The new phylogeny of genus Mycobacterium.</title>
        <authorList>
            <person name="Tortoli E."/>
            <person name="Trovato A."/>
            <person name="Cirillo D.M."/>
        </authorList>
    </citation>
    <scope>NUCLEOTIDE SEQUENCE [LARGE SCALE GENOMIC DNA]</scope>
    <source>
        <strain evidence="7 8">DSM 45145</strain>
    </source>
</reference>
<evidence type="ECO:0000256" key="4">
    <source>
        <dbReference type="PROSITE-ProRule" id="PRU00335"/>
    </source>
</evidence>
<dbReference type="OrthoDB" id="4550691at2"/>
<evidence type="ECO:0000256" key="2">
    <source>
        <dbReference type="ARBA" id="ARBA00023125"/>
    </source>
</evidence>
<dbReference type="Gene3D" id="1.10.357.10">
    <property type="entry name" value="Tetracycline Repressor, domain 2"/>
    <property type="match status" value="1"/>
</dbReference>
<dbReference type="PROSITE" id="PS50977">
    <property type="entry name" value="HTH_TETR_2"/>
    <property type="match status" value="1"/>
</dbReference>
<evidence type="ECO:0000256" key="1">
    <source>
        <dbReference type="ARBA" id="ARBA00023015"/>
    </source>
</evidence>
<dbReference type="PANTHER" id="PTHR30055">
    <property type="entry name" value="HTH-TYPE TRANSCRIPTIONAL REGULATOR RUTR"/>
    <property type="match status" value="1"/>
</dbReference>
<dbReference type="GO" id="GO:0000976">
    <property type="term" value="F:transcription cis-regulatory region binding"/>
    <property type="evidence" value="ECO:0007669"/>
    <property type="project" value="TreeGrafter"/>
</dbReference>
<dbReference type="GO" id="GO:0003700">
    <property type="term" value="F:DNA-binding transcription factor activity"/>
    <property type="evidence" value="ECO:0007669"/>
    <property type="project" value="TreeGrafter"/>
</dbReference>
<keyword evidence="2 4" id="KW-0238">DNA-binding</keyword>
<dbReference type="InterPro" id="IPR009057">
    <property type="entry name" value="Homeodomain-like_sf"/>
</dbReference>
<keyword evidence="8" id="KW-1185">Reference proteome</keyword>
<sequence length="213" mass="23099">MPVQERPRRKYAPRLSREARRAQLLDAALDVLAGCELHELAMETVAAAAGIAKPVVYTVFRTKTELVADLLAREHQRGIAQIAAAMPTDLTTLGPAGAYAASITAFLQSVLANPTRWRLILTAPDSAPRAYRDSLRVTRSAILAQAEDLARAATALMPQLAGVDPHLLAHTLLSFAEMLGRLAVRHPETYPRERLENFVAMLTGSLTPKASTT</sequence>
<gene>
    <name evidence="7" type="ORF">BST37_20290</name>
    <name evidence="6" type="ORF">MNVI_21630</name>
</gene>
<evidence type="ECO:0000259" key="5">
    <source>
        <dbReference type="PROSITE" id="PS50977"/>
    </source>
</evidence>
<dbReference type="PANTHER" id="PTHR30055:SF234">
    <property type="entry name" value="HTH-TYPE TRANSCRIPTIONAL REGULATOR BETI"/>
    <property type="match status" value="1"/>
</dbReference>
<feature type="domain" description="HTH tetR-type" evidence="5">
    <location>
        <begin position="18"/>
        <end position="78"/>
    </location>
</feature>
<evidence type="ECO:0000256" key="3">
    <source>
        <dbReference type="ARBA" id="ARBA00023163"/>
    </source>
</evidence>
<evidence type="ECO:0000313" key="8">
    <source>
        <dbReference type="Proteomes" id="UP000192374"/>
    </source>
</evidence>
<evidence type="ECO:0000313" key="6">
    <source>
        <dbReference type="EMBL" id="BBY06845.1"/>
    </source>
</evidence>
<dbReference type="EMBL" id="AP022583">
    <property type="protein sequence ID" value="BBY06845.1"/>
    <property type="molecule type" value="Genomic_DNA"/>
</dbReference>
<keyword evidence="1" id="KW-0805">Transcription regulation</keyword>
<reference evidence="6 9" key="2">
    <citation type="journal article" date="2019" name="Emerg. Microbes Infect.">
        <title>Comprehensive subspecies identification of 175 nontuberculous mycobacteria species based on 7547 genomic profiles.</title>
        <authorList>
            <person name="Matsumoto Y."/>
            <person name="Kinjo T."/>
            <person name="Motooka D."/>
            <person name="Nabeya D."/>
            <person name="Jung N."/>
            <person name="Uechi K."/>
            <person name="Horii T."/>
            <person name="Iida T."/>
            <person name="Fujita J."/>
            <person name="Nakamura S."/>
        </authorList>
    </citation>
    <scope>NUCLEOTIDE SEQUENCE [LARGE SCALE GENOMIC DNA]</scope>
    <source>
        <strain evidence="6 9">JCM 16367</strain>
    </source>
</reference>
<evidence type="ECO:0000313" key="9">
    <source>
        <dbReference type="Proteomes" id="UP000466894"/>
    </source>
</evidence>
<name>A0A7I7PE85_9MYCO</name>
<dbReference type="InterPro" id="IPR050109">
    <property type="entry name" value="HTH-type_TetR-like_transc_reg"/>
</dbReference>
<dbReference type="KEGG" id="mnv:MNVI_21630"/>
<evidence type="ECO:0000313" key="7">
    <source>
        <dbReference type="EMBL" id="ORB11239.1"/>
    </source>
</evidence>
<dbReference type="Pfam" id="PF00440">
    <property type="entry name" value="TetR_N"/>
    <property type="match status" value="1"/>
</dbReference>
<dbReference type="SUPFAM" id="SSF46689">
    <property type="entry name" value="Homeodomain-like"/>
    <property type="match status" value="1"/>
</dbReference>
<proteinExistence type="predicted"/>
<feature type="DNA-binding region" description="H-T-H motif" evidence="4">
    <location>
        <begin position="41"/>
        <end position="60"/>
    </location>
</feature>
<reference evidence="6" key="3">
    <citation type="submission" date="2020-02" db="EMBL/GenBank/DDBJ databases">
        <authorList>
            <person name="Matsumoto Y."/>
            <person name="Motooka D."/>
            <person name="Nakamura S."/>
        </authorList>
    </citation>
    <scope>NUCLEOTIDE SEQUENCE</scope>
    <source>
        <strain evidence="6">JCM 16367</strain>
    </source>
</reference>
<dbReference type="Proteomes" id="UP000466894">
    <property type="component" value="Chromosome"/>
</dbReference>
<accession>A0A7I7PE85</accession>
<dbReference type="InterPro" id="IPR001647">
    <property type="entry name" value="HTH_TetR"/>
</dbReference>
<dbReference type="AlphaFoldDB" id="A0A7I7PE85"/>
<keyword evidence="3" id="KW-0804">Transcription</keyword>
<dbReference type="EMBL" id="MVIC01000057">
    <property type="protein sequence ID" value="ORB11239.1"/>
    <property type="molecule type" value="Genomic_DNA"/>
</dbReference>